<dbReference type="Gene3D" id="3.30.565.10">
    <property type="entry name" value="Histidine kinase-like ATPase, C-terminal domain"/>
    <property type="match status" value="1"/>
</dbReference>
<dbReference type="PANTHER" id="PTHR45436:SF15">
    <property type="entry name" value="SENSOR HISTIDINE KINASE CUSS"/>
    <property type="match status" value="1"/>
</dbReference>
<keyword evidence="5" id="KW-0808">Transferase</keyword>
<evidence type="ECO:0000256" key="3">
    <source>
        <dbReference type="ARBA" id="ARBA00012438"/>
    </source>
</evidence>
<dbReference type="SMART" id="SM00388">
    <property type="entry name" value="HisKA"/>
    <property type="match status" value="1"/>
</dbReference>
<keyword evidence="9" id="KW-0902">Two-component regulatory system</keyword>
<dbReference type="InterPro" id="IPR036097">
    <property type="entry name" value="HisK_dim/P_sf"/>
</dbReference>
<dbReference type="Proteomes" id="UP000479335">
    <property type="component" value="Unassembled WGS sequence"/>
</dbReference>
<dbReference type="PROSITE" id="PS50109">
    <property type="entry name" value="HIS_KIN"/>
    <property type="match status" value="1"/>
</dbReference>
<keyword evidence="7" id="KW-0418">Kinase</keyword>
<feature type="transmembrane region" description="Helical" evidence="11">
    <location>
        <begin position="12"/>
        <end position="38"/>
    </location>
</feature>
<dbReference type="Pfam" id="PF00512">
    <property type="entry name" value="HisKA"/>
    <property type="match status" value="1"/>
</dbReference>
<evidence type="ECO:0000256" key="10">
    <source>
        <dbReference type="ARBA" id="ARBA00023136"/>
    </source>
</evidence>
<reference evidence="13 14" key="1">
    <citation type="submission" date="2019-12" db="EMBL/GenBank/DDBJ databases">
        <title>Novel species isolated from a subtropical stream in China.</title>
        <authorList>
            <person name="Lu H."/>
        </authorList>
    </citation>
    <scope>NUCLEOTIDE SEQUENCE [LARGE SCALE GENOMIC DNA]</scope>
    <source>
        <strain evidence="13 14">FT135W</strain>
    </source>
</reference>
<evidence type="ECO:0000256" key="1">
    <source>
        <dbReference type="ARBA" id="ARBA00000085"/>
    </source>
</evidence>
<evidence type="ECO:0000256" key="11">
    <source>
        <dbReference type="SAM" id="Phobius"/>
    </source>
</evidence>
<comment type="subcellular location">
    <subcellularLocation>
        <location evidence="2">Membrane</location>
        <topology evidence="2">Multi-pass membrane protein</topology>
    </subcellularLocation>
</comment>
<dbReference type="PANTHER" id="PTHR45436">
    <property type="entry name" value="SENSOR HISTIDINE KINASE YKOH"/>
    <property type="match status" value="1"/>
</dbReference>
<evidence type="ECO:0000256" key="5">
    <source>
        <dbReference type="ARBA" id="ARBA00022679"/>
    </source>
</evidence>
<dbReference type="RefSeq" id="WP_161006737.1">
    <property type="nucleotide sequence ID" value="NZ_WWCN01000006.1"/>
</dbReference>
<keyword evidence="4" id="KW-0597">Phosphoprotein</keyword>
<gene>
    <name evidence="13" type="ORF">GTP46_11365</name>
</gene>
<feature type="transmembrane region" description="Helical" evidence="11">
    <location>
        <begin position="155"/>
        <end position="177"/>
    </location>
</feature>
<dbReference type="GO" id="GO:0000155">
    <property type="term" value="F:phosphorelay sensor kinase activity"/>
    <property type="evidence" value="ECO:0007669"/>
    <property type="project" value="InterPro"/>
</dbReference>
<name>A0A6L8KBL9_9BURK</name>
<dbReference type="Gene3D" id="1.10.287.130">
    <property type="match status" value="1"/>
</dbReference>
<dbReference type="InterPro" id="IPR005467">
    <property type="entry name" value="His_kinase_dom"/>
</dbReference>
<comment type="caution">
    <text evidence="13">The sequence shown here is derived from an EMBL/GenBank/DDBJ whole genome shotgun (WGS) entry which is preliminary data.</text>
</comment>
<dbReference type="InterPro" id="IPR003594">
    <property type="entry name" value="HATPase_dom"/>
</dbReference>
<dbReference type="EMBL" id="WWCN01000006">
    <property type="protein sequence ID" value="MYM23244.1"/>
    <property type="molecule type" value="Genomic_DNA"/>
</dbReference>
<proteinExistence type="predicted"/>
<dbReference type="InterPro" id="IPR004358">
    <property type="entry name" value="Sig_transdc_His_kin-like_C"/>
</dbReference>
<dbReference type="Pfam" id="PF02518">
    <property type="entry name" value="HATPase_c"/>
    <property type="match status" value="1"/>
</dbReference>
<dbReference type="GO" id="GO:0005886">
    <property type="term" value="C:plasma membrane"/>
    <property type="evidence" value="ECO:0007669"/>
    <property type="project" value="TreeGrafter"/>
</dbReference>
<evidence type="ECO:0000313" key="14">
    <source>
        <dbReference type="Proteomes" id="UP000479335"/>
    </source>
</evidence>
<protein>
    <recommendedName>
        <fullName evidence="3">histidine kinase</fullName>
        <ecNumber evidence="3">2.7.13.3</ecNumber>
    </recommendedName>
</protein>
<dbReference type="InterPro" id="IPR003661">
    <property type="entry name" value="HisK_dim/P_dom"/>
</dbReference>
<organism evidence="13 14">
    <name type="scientific">Duganella flavida</name>
    <dbReference type="NCBI Taxonomy" id="2692175"/>
    <lineage>
        <taxon>Bacteria</taxon>
        <taxon>Pseudomonadati</taxon>
        <taxon>Pseudomonadota</taxon>
        <taxon>Betaproteobacteria</taxon>
        <taxon>Burkholderiales</taxon>
        <taxon>Oxalobacteraceae</taxon>
        <taxon>Telluria group</taxon>
        <taxon>Duganella</taxon>
    </lineage>
</organism>
<evidence type="ECO:0000256" key="8">
    <source>
        <dbReference type="ARBA" id="ARBA00022989"/>
    </source>
</evidence>
<evidence type="ECO:0000256" key="7">
    <source>
        <dbReference type="ARBA" id="ARBA00022777"/>
    </source>
</evidence>
<evidence type="ECO:0000259" key="12">
    <source>
        <dbReference type="PROSITE" id="PS50109"/>
    </source>
</evidence>
<dbReference type="InterPro" id="IPR050428">
    <property type="entry name" value="TCS_sensor_his_kinase"/>
</dbReference>
<sequence length="453" mass="49615">MAHSKRPVNRSLLWVLSASICGTILLVGVIAVLSSFWFSFAEAQDLQDDELREIARLVRLGNEQVLSPASPPWQDDEPEMRIWVIKVSKTQTDITTPELSLSLPGSMSEGYHSLESKGESWRIYVRNLNAEYGLAVAQRTSARDEIARDSALRTLVPLLVVIPILIFLTAFLIRILLRKIQEVSTEVDKKGEADLTPVDTSNLPAELLPFANSTNKLLGRIQTSIRQQSLLVADAAHELRSPVTAMTLQLENAMSLDSMPSQVALRLGPLGASLVRMTKLVEQLLVLAKLDAAEATHPILFDAKAVVVETVEELYSKANAKNIDLGVEVRNNFTIHGSEHDFRAIVRNALENAILYTPPDGKVDVRGYQETGEIIFEVEDSGPGISKQEIARVFDPFYRVPGSAQPGSGLGLAIVQSAASRLGGSIELKNASSKGSAGLRFTYRQKATSSCRY</sequence>
<dbReference type="InterPro" id="IPR036890">
    <property type="entry name" value="HATPase_C_sf"/>
</dbReference>
<evidence type="ECO:0000256" key="4">
    <source>
        <dbReference type="ARBA" id="ARBA00022553"/>
    </source>
</evidence>
<evidence type="ECO:0000313" key="13">
    <source>
        <dbReference type="EMBL" id="MYM23244.1"/>
    </source>
</evidence>
<dbReference type="AlphaFoldDB" id="A0A6L8KBL9"/>
<keyword evidence="6 11" id="KW-0812">Transmembrane</keyword>
<dbReference type="CDD" id="cd00082">
    <property type="entry name" value="HisKA"/>
    <property type="match status" value="1"/>
</dbReference>
<keyword evidence="10 11" id="KW-0472">Membrane</keyword>
<evidence type="ECO:0000256" key="9">
    <source>
        <dbReference type="ARBA" id="ARBA00023012"/>
    </source>
</evidence>
<evidence type="ECO:0000256" key="6">
    <source>
        <dbReference type="ARBA" id="ARBA00022692"/>
    </source>
</evidence>
<keyword evidence="8 11" id="KW-1133">Transmembrane helix</keyword>
<dbReference type="SUPFAM" id="SSF55874">
    <property type="entry name" value="ATPase domain of HSP90 chaperone/DNA topoisomerase II/histidine kinase"/>
    <property type="match status" value="1"/>
</dbReference>
<dbReference type="PRINTS" id="PR00344">
    <property type="entry name" value="BCTRLSENSOR"/>
</dbReference>
<feature type="domain" description="Histidine kinase" evidence="12">
    <location>
        <begin position="234"/>
        <end position="449"/>
    </location>
</feature>
<dbReference type="SUPFAM" id="SSF47384">
    <property type="entry name" value="Homodimeric domain of signal transducing histidine kinase"/>
    <property type="match status" value="1"/>
</dbReference>
<keyword evidence="14" id="KW-1185">Reference proteome</keyword>
<accession>A0A6L8KBL9</accession>
<dbReference type="CDD" id="cd00075">
    <property type="entry name" value="HATPase"/>
    <property type="match status" value="1"/>
</dbReference>
<evidence type="ECO:0000256" key="2">
    <source>
        <dbReference type="ARBA" id="ARBA00004141"/>
    </source>
</evidence>
<comment type="catalytic activity">
    <reaction evidence="1">
        <text>ATP + protein L-histidine = ADP + protein N-phospho-L-histidine.</text>
        <dbReference type="EC" id="2.7.13.3"/>
    </reaction>
</comment>
<dbReference type="EC" id="2.7.13.3" evidence="3"/>
<dbReference type="SMART" id="SM00387">
    <property type="entry name" value="HATPase_c"/>
    <property type="match status" value="1"/>
</dbReference>